<gene>
    <name evidence="3" type="ORF">SteCoe_26623</name>
</gene>
<dbReference type="Gene3D" id="3.10.110.10">
    <property type="entry name" value="Ubiquitin Conjugating Enzyme"/>
    <property type="match status" value="1"/>
</dbReference>
<dbReference type="PROSITE" id="PS50127">
    <property type="entry name" value="UBC_2"/>
    <property type="match status" value="1"/>
</dbReference>
<feature type="compositionally biased region" description="Basic and acidic residues" evidence="1">
    <location>
        <begin position="121"/>
        <end position="148"/>
    </location>
</feature>
<dbReference type="InterPro" id="IPR050113">
    <property type="entry name" value="Ub_conjugating_enzyme"/>
</dbReference>
<evidence type="ECO:0000256" key="1">
    <source>
        <dbReference type="SAM" id="MobiDB-lite"/>
    </source>
</evidence>
<evidence type="ECO:0000313" key="4">
    <source>
        <dbReference type="Proteomes" id="UP000187209"/>
    </source>
</evidence>
<name>A0A1R2BCD5_9CILI</name>
<dbReference type="CDD" id="cd23808">
    <property type="entry name" value="UBCc_UBE2W"/>
    <property type="match status" value="1"/>
</dbReference>
<dbReference type="Proteomes" id="UP000187209">
    <property type="component" value="Unassembled WGS sequence"/>
</dbReference>
<evidence type="ECO:0000313" key="3">
    <source>
        <dbReference type="EMBL" id="OMJ74442.1"/>
    </source>
</evidence>
<protein>
    <recommendedName>
        <fullName evidence="2">UBC core domain-containing protein</fullName>
    </recommendedName>
</protein>
<dbReference type="Pfam" id="PF00179">
    <property type="entry name" value="UQ_con"/>
    <property type="match status" value="1"/>
</dbReference>
<dbReference type="SUPFAM" id="SSF54495">
    <property type="entry name" value="UBC-like"/>
    <property type="match status" value="1"/>
</dbReference>
<dbReference type="AlphaFoldDB" id="A0A1R2BCD5"/>
<comment type="caution">
    <text evidence="3">The sequence shown here is derived from an EMBL/GenBank/DDBJ whole genome shotgun (WGS) entry which is preliminary data.</text>
</comment>
<dbReference type="PANTHER" id="PTHR24067">
    <property type="entry name" value="UBIQUITIN-CONJUGATING ENZYME E2"/>
    <property type="match status" value="1"/>
</dbReference>
<dbReference type="OrthoDB" id="406833at2759"/>
<feature type="domain" description="UBC core" evidence="2">
    <location>
        <begin position="4"/>
        <end position="148"/>
    </location>
</feature>
<feature type="region of interest" description="Disordered" evidence="1">
    <location>
        <begin position="119"/>
        <end position="148"/>
    </location>
</feature>
<dbReference type="InterPro" id="IPR000608">
    <property type="entry name" value="UBC"/>
</dbReference>
<proteinExistence type="predicted"/>
<dbReference type="EMBL" id="MPUH01000751">
    <property type="protein sequence ID" value="OMJ74442.1"/>
    <property type="molecule type" value="Genomic_DNA"/>
</dbReference>
<evidence type="ECO:0000259" key="2">
    <source>
        <dbReference type="PROSITE" id="PS50127"/>
    </source>
</evidence>
<dbReference type="InterPro" id="IPR016135">
    <property type="entry name" value="UBQ-conjugating_enzyme/RWD"/>
</dbReference>
<organism evidence="3 4">
    <name type="scientific">Stentor coeruleus</name>
    <dbReference type="NCBI Taxonomy" id="5963"/>
    <lineage>
        <taxon>Eukaryota</taxon>
        <taxon>Sar</taxon>
        <taxon>Alveolata</taxon>
        <taxon>Ciliophora</taxon>
        <taxon>Postciliodesmatophora</taxon>
        <taxon>Heterotrichea</taxon>
        <taxon>Heterotrichida</taxon>
        <taxon>Stentoridae</taxon>
        <taxon>Stentor</taxon>
    </lineage>
</organism>
<keyword evidence="4" id="KW-1185">Reference proteome</keyword>
<accession>A0A1R2BCD5</accession>
<sequence length="148" mass="17246">MRSRACRRLEKELSQIRRDHSNFDVIAFEDDLEWRVFFEAPEDCIYSGEKFTLSFAFDDTYPVEPPEVVFIGKPPVHEHVYSNGFICLSTLYDGWRPSFTVASTVLSIISMLASARTKRKPKDDKEVVKTTKGQKSKDQNWEFHDEKC</sequence>
<reference evidence="3 4" key="1">
    <citation type="submission" date="2016-11" db="EMBL/GenBank/DDBJ databases">
        <title>The macronuclear genome of Stentor coeruleus: a giant cell with tiny introns.</title>
        <authorList>
            <person name="Slabodnick M."/>
            <person name="Ruby J.G."/>
            <person name="Reiff S.B."/>
            <person name="Swart E.C."/>
            <person name="Gosai S."/>
            <person name="Prabakaran S."/>
            <person name="Witkowska E."/>
            <person name="Larue G.E."/>
            <person name="Fisher S."/>
            <person name="Freeman R.M."/>
            <person name="Gunawardena J."/>
            <person name="Chu W."/>
            <person name="Stover N.A."/>
            <person name="Gregory B.D."/>
            <person name="Nowacki M."/>
            <person name="Derisi J."/>
            <person name="Roy S.W."/>
            <person name="Marshall W.F."/>
            <person name="Sood P."/>
        </authorList>
    </citation>
    <scope>NUCLEOTIDE SEQUENCE [LARGE SCALE GENOMIC DNA]</scope>
    <source>
        <strain evidence="3">WM001</strain>
    </source>
</reference>
<dbReference type="SMART" id="SM00212">
    <property type="entry name" value="UBCc"/>
    <property type="match status" value="1"/>
</dbReference>